<dbReference type="AlphaFoldDB" id="A0A1S3ZT25"/>
<evidence type="ECO:0000313" key="1">
    <source>
        <dbReference type="RefSeq" id="XP_016467494.1"/>
    </source>
</evidence>
<gene>
    <name evidence="1" type="primary">LOC107790103</name>
</gene>
<organism evidence="1">
    <name type="scientific">Nicotiana tabacum</name>
    <name type="common">Common tobacco</name>
    <dbReference type="NCBI Taxonomy" id="4097"/>
    <lineage>
        <taxon>Eukaryota</taxon>
        <taxon>Viridiplantae</taxon>
        <taxon>Streptophyta</taxon>
        <taxon>Embryophyta</taxon>
        <taxon>Tracheophyta</taxon>
        <taxon>Spermatophyta</taxon>
        <taxon>Magnoliopsida</taxon>
        <taxon>eudicotyledons</taxon>
        <taxon>Gunneridae</taxon>
        <taxon>Pentapetalae</taxon>
        <taxon>asterids</taxon>
        <taxon>lamiids</taxon>
        <taxon>Solanales</taxon>
        <taxon>Solanaceae</taxon>
        <taxon>Nicotianoideae</taxon>
        <taxon>Nicotianeae</taxon>
        <taxon>Nicotiana</taxon>
    </lineage>
</organism>
<dbReference type="PANTHER" id="PTHR47510:SF3">
    <property type="entry name" value="ENDO_EXONUCLEASE_PHOSPHATASE DOMAIN-CONTAINING PROTEIN"/>
    <property type="match status" value="1"/>
</dbReference>
<protein>
    <recommendedName>
        <fullName evidence="2">Reverse transcriptase domain-containing protein</fullName>
    </recommendedName>
</protein>
<dbReference type="KEGG" id="nta:107790103"/>
<dbReference type="STRING" id="4097.A0A1S3ZT25"/>
<dbReference type="OrthoDB" id="6375694at2759"/>
<name>A0A1S3ZT25_TOBAC</name>
<dbReference type="RefSeq" id="XP_016467494.1">
    <property type="nucleotide sequence ID" value="XM_016612008.1"/>
</dbReference>
<evidence type="ECO:0008006" key="2">
    <source>
        <dbReference type="Google" id="ProtNLM"/>
    </source>
</evidence>
<reference evidence="1" key="1">
    <citation type="submission" date="2025-08" db="UniProtKB">
        <authorList>
            <consortium name="RefSeq"/>
        </authorList>
    </citation>
    <scope>IDENTIFICATION</scope>
</reference>
<feature type="non-terminal residue" evidence="1">
    <location>
        <position position="1"/>
    </location>
</feature>
<accession>A0A1S3ZT25</accession>
<sequence length="411" mass="46548">RVRGKNEIGILVDKDLRELVVEVKWVNDRWVWTRRLKDASGKDLDGLVRGIPSTDKLIIGGDFNGHIGRLPGDMTACMVASDLEIETEERSGGRGRRGLCLVYLGSGGGALTKDKAQELGEKLLAMGAWRSSGDTSCMWSMTSSCIREVPREVLGVSKDFSDGHKGNWWWNEEVQGKVEAKKAAYLKLVESISEGQKSANREGYKKARKEAKLAVTTAKTAAFSRLYEEIEDKGGDKKLYRLANVRERKARDLDQREIGALCWGSWSTRSGSFGYCTHIRVAEVVGVMHRMSRGRATGQDEIPVEFWKSVGKEGLEWLARLFNVIFRTRAKKMPEEWRRSTMIPLYKNKGDVQNCNNYRGIKLLSHTIKVWERVIEGRLRSVSISENQFGFMPGRSTTEVIHIVRRLVEQY</sequence>
<dbReference type="PANTHER" id="PTHR47510">
    <property type="entry name" value="REVERSE TRANSCRIPTASE DOMAIN-CONTAINING PROTEIN"/>
    <property type="match status" value="1"/>
</dbReference>
<dbReference type="PaxDb" id="4097-A0A1S3ZT25"/>
<proteinExistence type="predicted"/>